<reference evidence="1" key="1">
    <citation type="submission" date="2018-02" db="EMBL/GenBank/DDBJ databases">
        <title>The genomes of Aspergillus section Nigri reveals drivers in fungal speciation.</title>
        <authorList>
            <consortium name="DOE Joint Genome Institute"/>
            <person name="Vesth T.C."/>
            <person name="Nybo J."/>
            <person name="Theobald S."/>
            <person name="Brandl J."/>
            <person name="Frisvad J.C."/>
            <person name="Nielsen K.F."/>
            <person name="Lyhne E.K."/>
            <person name="Kogle M.E."/>
            <person name="Kuo A."/>
            <person name="Riley R."/>
            <person name="Clum A."/>
            <person name="Nolan M."/>
            <person name="Lipzen A."/>
            <person name="Salamov A."/>
            <person name="Henrissat B."/>
            <person name="Wiebenga A."/>
            <person name="De vries R.P."/>
            <person name="Grigoriev I.V."/>
            <person name="Mortensen U.H."/>
            <person name="Andersen M.R."/>
            <person name="Baker S.E."/>
        </authorList>
    </citation>
    <scope>NUCLEOTIDE SEQUENCE</scope>
    <source>
        <strain evidence="1">CBS 121060</strain>
    </source>
</reference>
<gene>
    <name evidence="1" type="ORF">BO66DRAFT_127144</name>
</gene>
<dbReference type="EMBL" id="KZ824967">
    <property type="protein sequence ID" value="RAH68292.1"/>
    <property type="molecule type" value="Genomic_DNA"/>
</dbReference>
<accession>A0ACD1H445</accession>
<sequence>MTISLAALGAATAWAQSPARVLPESSNYLGVEFNTTNITAGSRIDPSITTNAPPSLPAHPHDTHGRCQLFMLDLSRSPRRPSQPPPATRSFPESRPKKPAACTGGDCPAGRAPGGGGLLPGRGVVGVTATVFWCSCVCVSGVTEAAVESTR</sequence>
<proteinExistence type="predicted"/>
<evidence type="ECO:0000313" key="1">
    <source>
        <dbReference type="EMBL" id="RAH68292.1"/>
    </source>
</evidence>
<protein>
    <submittedName>
        <fullName evidence="1">Uncharacterized protein</fullName>
    </submittedName>
</protein>
<dbReference type="Proteomes" id="UP000249661">
    <property type="component" value="Unassembled WGS sequence"/>
</dbReference>
<keyword evidence="2" id="KW-1185">Reference proteome</keyword>
<evidence type="ECO:0000313" key="2">
    <source>
        <dbReference type="Proteomes" id="UP000249661"/>
    </source>
</evidence>
<organism evidence="1 2">
    <name type="scientific">Aspergillus aculeatinus CBS 121060</name>
    <dbReference type="NCBI Taxonomy" id="1448322"/>
    <lineage>
        <taxon>Eukaryota</taxon>
        <taxon>Fungi</taxon>
        <taxon>Dikarya</taxon>
        <taxon>Ascomycota</taxon>
        <taxon>Pezizomycotina</taxon>
        <taxon>Eurotiomycetes</taxon>
        <taxon>Eurotiomycetidae</taxon>
        <taxon>Eurotiales</taxon>
        <taxon>Aspergillaceae</taxon>
        <taxon>Aspergillus</taxon>
        <taxon>Aspergillus subgen. Circumdati</taxon>
    </lineage>
</organism>
<name>A0ACD1H445_9EURO</name>